<dbReference type="CDD" id="cd12172">
    <property type="entry name" value="PGDH_like_2"/>
    <property type="match status" value="1"/>
</dbReference>
<dbReference type="PANTHER" id="PTHR42789">
    <property type="entry name" value="D-ISOMER SPECIFIC 2-HYDROXYACID DEHYDROGENASE FAMILY PROTEIN (AFU_ORTHOLOGUE AFUA_6G10090)"/>
    <property type="match status" value="1"/>
</dbReference>
<dbReference type="RefSeq" id="WP_216921504.1">
    <property type="nucleotide sequence ID" value="NZ_JAHOPC010000001.1"/>
</dbReference>
<evidence type="ECO:0000259" key="6">
    <source>
        <dbReference type="Pfam" id="PF02826"/>
    </source>
</evidence>
<comment type="caution">
    <text evidence="7">The sequence shown here is derived from an EMBL/GenBank/DDBJ whole genome shotgun (WGS) entry which is preliminary data.</text>
</comment>
<organism evidence="7 8">
    <name type="scientific">Paenarthrobacter aromaticivorans</name>
    <dbReference type="NCBI Taxonomy" id="2849150"/>
    <lineage>
        <taxon>Bacteria</taxon>
        <taxon>Bacillati</taxon>
        <taxon>Actinomycetota</taxon>
        <taxon>Actinomycetes</taxon>
        <taxon>Micrococcales</taxon>
        <taxon>Micrococcaceae</taxon>
        <taxon>Paenarthrobacter</taxon>
    </lineage>
</organism>
<evidence type="ECO:0000313" key="8">
    <source>
        <dbReference type="Proteomes" id="UP000824166"/>
    </source>
</evidence>
<evidence type="ECO:0000313" key="7">
    <source>
        <dbReference type="EMBL" id="MBU8864816.1"/>
    </source>
</evidence>
<evidence type="ECO:0000256" key="2">
    <source>
        <dbReference type="ARBA" id="ARBA00023002"/>
    </source>
</evidence>
<dbReference type="Pfam" id="PF00389">
    <property type="entry name" value="2-Hacid_dh"/>
    <property type="match status" value="1"/>
</dbReference>
<evidence type="ECO:0000256" key="4">
    <source>
        <dbReference type="RuleBase" id="RU003719"/>
    </source>
</evidence>
<name>A0ABS6I2G6_9MICC</name>
<dbReference type="Proteomes" id="UP000824166">
    <property type="component" value="Unassembled WGS sequence"/>
</dbReference>
<protein>
    <submittedName>
        <fullName evidence="7">Phosphoglycerate dehydrogenase</fullName>
    </submittedName>
</protein>
<accession>A0ABS6I2G6</accession>
<dbReference type="InterPro" id="IPR006139">
    <property type="entry name" value="D-isomer_2_OHA_DH_cat_dom"/>
</dbReference>
<evidence type="ECO:0000256" key="3">
    <source>
        <dbReference type="ARBA" id="ARBA00023027"/>
    </source>
</evidence>
<feature type="domain" description="D-isomer specific 2-hydroxyacid dehydrogenase NAD-binding" evidence="6">
    <location>
        <begin position="122"/>
        <end position="292"/>
    </location>
</feature>
<keyword evidence="2 4" id="KW-0560">Oxidoreductase</keyword>
<dbReference type="Pfam" id="PF02826">
    <property type="entry name" value="2-Hacid_dh_C"/>
    <property type="match status" value="1"/>
</dbReference>
<gene>
    <name evidence="7" type="ORF">KSW38_00705</name>
</gene>
<dbReference type="InterPro" id="IPR050857">
    <property type="entry name" value="D-2-hydroxyacid_DH"/>
</dbReference>
<feature type="domain" description="D-isomer specific 2-hydroxyacid dehydrogenase catalytic" evidence="5">
    <location>
        <begin position="30"/>
        <end position="314"/>
    </location>
</feature>
<keyword evidence="8" id="KW-1185">Reference proteome</keyword>
<evidence type="ECO:0000256" key="1">
    <source>
        <dbReference type="ARBA" id="ARBA00005854"/>
    </source>
</evidence>
<dbReference type="PANTHER" id="PTHR42789:SF1">
    <property type="entry name" value="D-ISOMER SPECIFIC 2-HYDROXYACID DEHYDROGENASE FAMILY PROTEIN (AFU_ORTHOLOGUE AFUA_6G10090)"/>
    <property type="match status" value="1"/>
</dbReference>
<reference evidence="7 8" key="1">
    <citation type="submission" date="2021-06" db="EMBL/GenBank/DDBJ databases">
        <authorList>
            <person name="Jeong J.W."/>
        </authorList>
    </citation>
    <scope>NUCLEOTIDE SEQUENCE [LARGE SCALE GENOMIC DNA]</scope>
    <source>
        <strain evidence="7 8">MMS21-TAE1-1</strain>
    </source>
</reference>
<evidence type="ECO:0000259" key="5">
    <source>
        <dbReference type="Pfam" id="PF00389"/>
    </source>
</evidence>
<keyword evidence="3" id="KW-0520">NAD</keyword>
<dbReference type="EMBL" id="JAHOPC010000001">
    <property type="protein sequence ID" value="MBU8864816.1"/>
    <property type="molecule type" value="Genomic_DNA"/>
</dbReference>
<proteinExistence type="inferred from homology"/>
<dbReference type="InterPro" id="IPR006140">
    <property type="entry name" value="D-isomer_DH_NAD-bd"/>
</dbReference>
<comment type="similarity">
    <text evidence="1 4">Belongs to the D-isomer specific 2-hydroxyacid dehydrogenase family.</text>
</comment>
<sequence length="316" mass="33328">MSRLTTHEGGKPRVVVTPRSISDGGHPALRKLEQAGYDLVYPAPGAVPNEEQLRNALPGCVGYIAGTERLSGSFLSEFPELKAISRNGVGIDSIDVDAASRQGISVLTAPGANSQGVAELTIALMLSAMRGIPWHDEQLKTGQWSRRAGREIAGQTLGLLGCGQIGRRVATMALGLGMKVQAFDAFPLESFAPSEDFAWKSFEEVLASSDIVSLHMPPAAKPIIGPNTIDLLKPGVGIINTARASLLDDAAVLAALETGHVAFLATDVFEMEPPGRTPLVQHTNVIATPHIGGYTGESVDRATWAAVDNLLQALEP</sequence>